<dbReference type="InterPro" id="IPR013737">
    <property type="entry name" value="Bac_rhamnosid_N"/>
</dbReference>
<dbReference type="PANTHER" id="PTHR33307">
    <property type="entry name" value="ALPHA-RHAMNOSIDASE (EUROFUNG)"/>
    <property type="match status" value="1"/>
</dbReference>
<evidence type="ECO:0000259" key="6">
    <source>
        <dbReference type="Pfam" id="PF17389"/>
    </source>
</evidence>
<dbReference type="InterPro" id="IPR035396">
    <property type="entry name" value="Bac_rhamnosid6H"/>
</dbReference>
<sequence>MQITRLTVDGLESGCVTDEAPAFAFALASTTPGEALASAVIRVGDWQVTTHEQVGIRYEGALAPHTDYPVRVEVTGTSGATAVAETSFRTGRLERPWIARWITDAAYRTPKKQSPVPMVFRTSFELPKPVRRAWIEATALGVYELDLNGAKVGEDYFAPGFTSYANQMQVQTYDVTDRLASGADAANTLIATVAGGWAVGSFTFARKNMIYADRQALLLEVHLEFEDGSQDVLATGPDWQVSTDGPVRMAEWYDGETFDATMTPEAMTWKSVDLTSPRTTPKLLAQYGAPVRVQREFTPVTQTVSPSGELVYDFGQNFAGVIRARIRGTHGQTVVFRHAEVLVDDELFVKSLRTAKATATYTCVDGEQEYSPRQTYMGFRFVGVRGIDPADLELTALVLHSDLTPTGEFSCSNELLNGLQNAIEWGGRSNLVDIPTDCPQRDEREGWTGDYAVFATTASYNFDMSRFLDKWLRDVSAEQSRGGGIPMVVPRSGNGFPVMATSCWGDVCVLAPWAEYLARGDLGLLRRQYPTMTRFLKAAEWWSGLLSVGDQRNIWQYPFHFGDWTSPDGSAKDWIKKGKWIGTAYFANSCGLVAQIADLLGEHADAARYRAQRDEVVKAYRSVFTDGHGLLKEEFQTAYVLPLHFGMTEGDETEAMAANLVRLIDEAGGHLRTGFPGTPYILFALSDHGRVDEAYDLLLQTGAPSWLYMIEAGGTTIWERWDALRPDGTVNIADLGSGKDGEDSSGGMVSFNHYAAGAVGDWLYRRVAGIEPVEGGYRSFRVAPIPGGGLTSASGAVQTPYGRASSAWTVDGTSFELHVEVPVSTRCTIELPDGSRHERTSGTHVFTCELVRDTAGVIG</sequence>
<evidence type="ECO:0000256" key="3">
    <source>
        <dbReference type="ARBA" id="ARBA00022801"/>
    </source>
</evidence>
<evidence type="ECO:0000259" key="4">
    <source>
        <dbReference type="Pfam" id="PF05592"/>
    </source>
</evidence>
<name>A0ABN2R5T2_9MICO</name>
<dbReference type="Gene3D" id="2.60.420.10">
    <property type="entry name" value="Maltose phosphorylase, domain 3"/>
    <property type="match status" value="1"/>
</dbReference>
<dbReference type="InterPro" id="IPR016007">
    <property type="entry name" value="Alpha_rhamnosid"/>
</dbReference>
<dbReference type="Pfam" id="PF17390">
    <property type="entry name" value="Bac_rhamnosid_C"/>
    <property type="match status" value="1"/>
</dbReference>
<dbReference type="Pfam" id="PF05592">
    <property type="entry name" value="Bac_rhamnosid"/>
    <property type="match status" value="1"/>
</dbReference>
<keyword evidence="9" id="KW-1185">Reference proteome</keyword>
<evidence type="ECO:0000256" key="2">
    <source>
        <dbReference type="ARBA" id="ARBA00012652"/>
    </source>
</evidence>
<dbReference type="Gene3D" id="2.60.120.260">
    <property type="entry name" value="Galactose-binding domain-like"/>
    <property type="match status" value="2"/>
</dbReference>
<dbReference type="PANTHER" id="PTHR33307:SF6">
    <property type="entry name" value="ALPHA-RHAMNOSIDASE (EUROFUNG)-RELATED"/>
    <property type="match status" value="1"/>
</dbReference>
<dbReference type="InterPro" id="IPR035398">
    <property type="entry name" value="Bac_rhamnosid_C"/>
</dbReference>
<proteinExistence type="predicted"/>
<dbReference type="PIRSF" id="PIRSF010631">
    <property type="entry name" value="A-rhamnsds"/>
    <property type="match status" value="1"/>
</dbReference>
<dbReference type="EMBL" id="BAAAMK010000009">
    <property type="protein sequence ID" value="GAA1963940.1"/>
    <property type="molecule type" value="Genomic_DNA"/>
</dbReference>
<evidence type="ECO:0000313" key="9">
    <source>
        <dbReference type="Proteomes" id="UP001499954"/>
    </source>
</evidence>
<feature type="domain" description="Bacterial alpha-L-rhamnosidase N-terminal" evidence="5">
    <location>
        <begin position="128"/>
        <end position="293"/>
    </location>
</feature>
<dbReference type="InterPro" id="IPR012341">
    <property type="entry name" value="6hp_glycosidase-like_sf"/>
</dbReference>
<evidence type="ECO:0000259" key="7">
    <source>
        <dbReference type="Pfam" id="PF17390"/>
    </source>
</evidence>
<comment type="caution">
    <text evidence="8">The sequence shown here is derived from an EMBL/GenBank/DDBJ whole genome shotgun (WGS) entry which is preliminary data.</text>
</comment>
<accession>A0ABN2R5T2</accession>
<comment type="catalytic activity">
    <reaction evidence="1">
        <text>Hydrolysis of terminal non-reducing alpha-L-rhamnose residues in alpha-L-rhamnosides.</text>
        <dbReference type="EC" id="3.2.1.40"/>
    </reaction>
</comment>
<feature type="domain" description="Alpha-L-rhamnosidase C-terminal" evidence="7">
    <location>
        <begin position="769"/>
        <end position="842"/>
    </location>
</feature>
<protein>
    <recommendedName>
        <fullName evidence="2">alpha-L-rhamnosidase</fullName>
        <ecNumber evidence="2">3.2.1.40</ecNumber>
    </recommendedName>
</protein>
<dbReference type="EC" id="3.2.1.40" evidence="2"/>
<dbReference type="SUPFAM" id="SSF48208">
    <property type="entry name" value="Six-hairpin glycosidases"/>
    <property type="match status" value="1"/>
</dbReference>
<feature type="domain" description="Alpha-L-rhamnosidase concanavalin-like" evidence="4">
    <location>
        <begin position="306"/>
        <end position="400"/>
    </location>
</feature>
<evidence type="ECO:0000259" key="5">
    <source>
        <dbReference type="Pfam" id="PF08531"/>
    </source>
</evidence>
<feature type="domain" description="Alpha-L-rhamnosidase six-hairpin glycosidase" evidence="6">
    <location>
        <begin position="406"/>
        <end position="767"/>
    </location>
</feature>
<dbReference type="InterPro" id="IPR008928">
    <property type="entry name" value="6-hairpin_glycosidase_sf"/>
</dbReference>
<dbReference type="Pfam" id="PF17389">
    <property type="entry name" value="Bac_rhamnosid6H"/>
    <property type="match status" value="1"/>
</dbReference>
<evidence type="ECO:0000313" key="8">
    <source>
        <dbReference type="EMBL" id="GAA1963940.1"/>
    </source>
</evidence>
<dbReference type="Gene3D" id="1.50.10.10">
    <property type="match status" value="1"/>
</dbReference>
<organism evidence="8 9">
    <name type="scientific">Agromyces allii</name>
    <dbReference type="NCBI Taxonomy" id="393607"/>
    <lineage>
        <taxon>Bacteria</taxon>
        <taxon>Bacillati</taxon>
        <taxon>Actinomycetota</taxon>
        <taxon>Actinomycetes</taxon>
        <taxon>Micrococcales</taxon>
        <taxon>Microbacteriaceae</taxon>
        <taxon>Agromyces</taxon>
    </lineage>
</organism>
<dbReference type="Pfam" id="PF08531">
    <property type="entry name" value="Bac_rhamnosid_N"/>
    <property type="match status" value="1"/>
</dbReference>
<gene>
    <name evidence="8" type="ORF">GCM10009717_33430</name>
</gene>
<dbReference type="InterPro" id="IPR008902">
    <property type="entry name" value="Rhamnosid_concanavalin"/>
</dbReference>
<dbReference type="Proteomes" id="UP001499954">
    <property type="component" value="Unassembled WGS sequence"/>
</dbReference>
<keyword evidence="3" id="KW-0378">Hydrolase</keyword>
<reference evidence="8 9" key="1">
    <citation type="journal article" date="2019" name="Int. J. Syst. Evol. Microbiol.">
        <title>The Global Catalogue of Microorganisms (GCM) 10K type strain sequencing project: providing services to taxonomists for standard genome sequencing and annotation.</title>
        <authorList>
            <consortium name="The Broad Institute Genomics Platform"/>
            <consortium name="The Broad Institute Genome Sequencing Center for Infectious Disease"/>
            <person name="Wu L."/>
            <person name="Ma J."/>
        </authorList>
    </citation>
    <scope>NUCLEOTIDE SEQUENCE [LARGE SCALE GENOMIC DNA]</scope>
    <source>
        <strain evidence="8 9">JCM 13584</strain>
    </source>
</reference>
<evidence type="ECO:0000256" key="1">
    <source>
        <dbReference type="ARBA" id="ARBA00001445"/>
    </source>
</evidence>
<dbReference type="RefSeq" id="WP_157415876.1">
    <property type="nucleotide sequence ID" value="NZ_BAAAMK010000009.1"/>
</dbReference>